<dbReference type="Pfam" id="PF00077">
    <property type="entry name" value="RVP"/>
    <property type="match status" value="1"/>
</dbReference>
<feature type="compositionally biased region" description="Polar residues" evidence="4">
    <location>
        <begin position="214"/>
        <end position="231"/>
    </location>
</feature>
<dbReference type="InterPro" id="IPR028919">
    <property type="entry name" value="Viral_movement"/>
</dbReference>
<dbReference type="PANTHER" id="PTHR46249">
    <property type="entry name" value="CCHC-TYPE DOMAIN-CONTAINING PROTEIN-RELATED"/>
    <property type="match status" value="1"/>
</dbReference>
<dbReference type="PhylomeDB" id="A0A022PPM0"/>
<evidence type="ECO:0000256" key="3">
    <source>
        <dbReference type="SAM" id="Coils"/>
    </source>
</evidence>
<dbReference type="Gene3D" id="2.40.70.10">
    <property type="entry name" value="Acid Proteases"/>
    <property type="match status" value="1"/>
</dbReference>
<keyword evidence="2" id="KW-0863">Zinc-finger</keyword>
<evidence type="ECO:0000313" key="6">
    <source>
        <dbReference type="EMBL" id="EYU18267.1"/>
    </source>
</evidence>
<dbReference type="SUPFAM" id="SSF50630">
    <property type="entry name" value="Acid proteases"/>
    <property type="match status" value="1"/>
</dbReference>
<evidence type="ECO:0000313" key="7">
    <source>
        <dbReference type="Proteomes" id="UP000030748"/>
    </source>
</evidence>
<feature type="region of interest" description="Disordered" evidence="4">
    <location>
        <begin position="923"/>
        <end position="942"/>
    </location>
</feature>
<dbReference type="SUPFAM" id="SSF57756">
    <property type="entry name" value="Retrovirus zinc finger-like domains"/>
    <property type="match status" value="1"/>
</dbReference>
<keyword evidence="2" id="KW-0862">Zinc</keyword>
<gene>
    <name evidence="6" type="ORF">MIMGU_mgv1a021562mg</name>
</gene>
<keyword evidence="2" id="KW-0479">Metal-binding</keyword>
<dbReference type="CDD" id="cd00303">
    <property type="entry name" value="retropepsin_like"/>
    <property type="match status" value="1"/>
</dbReference>
<protein>
    <recommendedName>
        <fullName evidence="5">CCHC-type domain-containing protein</fullName>
    </recommendedName>
</protein>
<dbReference type="SMART" id="SM00343">
    <property type="entry name" value="ZnF_C2HC"/>
    <property type="match status" value="1"/>
</dbReference>
<dbReference type="PANTHER" id="PTHR46249:SF29">
    <property type="entry name" value="VIRAL MOVEMENT PROTEIN"/>
    <property type="match status" value="1"/>
</dbReference>
<evidence type="ECO:0000259" key="5">
    <source>
        <dbReference type="PROSITE" id="PS50158"/>
    </source>
</evidence>
<name>A0A022PPM0_ERYGU</name>
<reference evidence="6 7" key="1">
    <citation type="journal article" date="2013" name="Proc. Natl. Acad. Sci. U.S.A.">
        <title>Fine-scale variation in meiotic recombination in Mimulus inferred from population shotgun sequencing.</title>
        <authorList>
            <person name="Hellsten U."/>
            <person name="Wright K.M."/>
            <person name="Jenkins J."/>
            <person name="Shu S."/>
            <person name="Yuan Y."/>
            <person name="Wessler S.R."/>
            <person name="Schmutz J."/>
            <person name="Willis J.H."/>
            <person name="Rokhsar D.S."/>
        </authorList>
    </citation>
    <scope>NUCLEOTIDE SEQUENCE [LARGE SCALE GENOMIC DNA]</scope>
    <source>
        <strain evidence="7">cv. DUN x IM62</strain>
    </source>
</reference>
<keyword evidence="7" id="KW-1185">Reference proteome</keyword>
<keyword evidence="3" id="KW-0175">Coiled coil</keyword>
<dbReference type="GO" id="GO:0016787">
    <property type="term" value="F:hydrolase activity"/>
    <property type="evidence" value="ECO:0007669"/>
    <property type="project" value="UniProtKB-KW"/>
</dbReference>
<accession>A0A022PPM0</accession>
<organism evidence="6 7">
    <name type="scientific">Erythranthe guttata</name>
    <name type="common">Yellow monkey flower</name>
    <name type="synonym">Mimulus guttatus</name>
    <dbReference type="NCBI Taxonomy" id="4155"/>
    <lineage>
        <taxon>Eukaryota</taxon>
        <taxon>Viridiplantae</taxon>
        <taxon>Streptophyta</taxon>
        <taxon>Embryophyta</taxon>
        <taxon>Tracheophyta</taxon>
        <taxon>Spermatophyta</taxon>
        <taxon>Magnoliopsida</taxon>
        <taxon>eudicotyledons</taxon>
        <taxon>Gunneridae</taxon>
        <taxon>Pentapetalae</taxon>
        <taxon>asterids</taxon>
        <taxon>lamiids</taxon>
        <taxon>Lamiales</taxon>
        <taxon>Phrymaceae</taxon>
        <taxon>Erythranthe</taxon>
    </lineage>
</organism>
<dbReference type="AlphaFoldDB" id="A0A022PPM0"/>
<dbReference type="InterPro" id="IPR056648">
    <property type="entry name" value="DUF7746"/>
</dbReference>
<dbReference type="InterPro" id="IPR018061">
    <property type="entry name" value="Retropepsins"/>
</dbReference>
<dbReference type="Pfam" id="PF01107">
    <property type="entry name" value="MP"/>
    <property type="match status" value="1"/>
</dbReference>
<evidence type="ECO:0000256" key="4">
    <source>
        <dbReference type="SAM" id="MobiDB-lite"/>
    </source>
</evidence>
<sequence length="1098" mass="126869">MIQVGLNPATRLGLNTSAVICVRDKRHNKFHDSLLGIVESSLCDGPIYFSCFPNFTLSLTDPTLMHALCLDIKSEGFNMMQGAENIILIYRIQYKVMNTVIPRIKEIPTQHRAKSNLKVPKTITWDQVNLPEKWVLEKASEPVKQENRELEEIIEYPDGDVEIKFSNQRIAHLNLGRKSTSSVPISQFERDNLLGTKFTTDGVNQPEYKVELPPSTSGTSRNIPKRQSPTPSDMGYDDRSVYGINTLTVEEKIELEFPIQGLAKELFYSPENEIKRKWFYSKKNFEGQKKWFMLYKKFIKTTEEIIDFFEFLKIFYHSEKRHFPQFDDPRCISTIESTFQNYITKRGTLVKSIHPPAANLTVQIDKDEVIATPYRKGSTIEAVVEQNNFTNLSLQSIGNQLNCIEQKVAYTESTSKPLQIEQKVLFKPMSTENTEFKLQTQESSEMLVYNIPAKPYYHRQTPVDLQLEQHDDYMTVQFDGRSINEWNIDGMSEYQIQTVIHYMTMFATACKSNGNSDQNIAKIIIQGFTGQLKGWWDFYLPEEAKAHILQAVKTEMVNNQPINTNDSVNTLLYTIAKHFIGTTSLLLEKTQEQLMNLRCHNLSQFKWYKDVFFSKVFTRADSQQDFWKEKFLSGLPHFFAEKIRNRIKKKHNGVIPYSLYTYGDLASEITSEGINLCNEIKLHRQIQKDKILGKKIIGDFCEQMGLPPIRSETSEKKKKTKINKFSNNKYFPLKEKREKKRSKDHKHGTNSAQPSKQKTTHVCWRCHKVGHYANKCKMKKKINSLSIDEGLKKTLEKLFLSDSEDDKTNLQVSLIENENEEYESDSNQSEIESEKSDCEGNCDYYKTLCQANGLFVLTKEDNFILDIIDKITDPTEVKNSEEKPEDTCISELIYDVKELKTELRSLKSRIAVLELKRIQNISNQSEEEEDLDPSPTTSQEKDGLNSLTYINMIDRVITHKWHIKVTIIVWKEYSFSAIAMVDSGADLNCINEGLIPSRYFSKTSEILNAADGRKLIVKYKLQNTAICNNGICIEMPFIMVKNLSHDIILGNPFLHMLCPIKNVDEKGITSIVWMLTQYKLLFAQYGLIDYQLIEERDL</sequence>
<dbReference type="Proteomes" id="UP000030748">
    <property type="component" value="Unassembled WGS sequence"/>
</dbReference>
<evidence type="ECO:0000256" key="1">
    <source>
        <dbReference type="ARBA" id="ARBA00022801"/>
    </source>
</evidence>
<feature type="region of interest" description="Disordered" evidence="4">
    <location>
        <begin position="204"/>
        <end position="235"/>
    </location>
</feature>
<proteinExistence type="predicted"/>
<feature type="domain" description="CCHC-type" evidence="5">
    <location>
        <begin position="763"/>
        <end position="777"/>
    </location>
</feature>
<feature type="coiled-coil region" evidence="3">
    <location>
        <begin position="889"/>
        <end position="916"/>
    </location>
</feature>
<dbReference type="Pfam" id="PF24925">
    <property type="entry name" value="DUF7746"/>
    <property type="match status" value="1"/>
</dbReference>
<dbReference type="eggNOG" id="ENOG502QWP8">
    <property type="taxonomic scope" value="Eukaryota"/>
</dbReference>
<dbReference type="GO" id="GO:0008270">
    <property type="term" value="F:zinc ion binding"/>
    <property type="evidence" value="ECO:0007669"/>
    <property type="project" value="UniProtKB-KW"/>
</dbReference>
<dbReference type="InterPro" id="IPR021109">
    <property type="entry name" value="Peptidase_aspartic_dom_sf"/>
</dbReference>
<evidence type="ECO:0000256" key="2">
    <source>
        <dbReference type="PROSITE-ProRule" id="PRU00047"/>
    </source>
</evidence>
<dbReference type="InterPro" id="IPR036875">
    <property type="entry name" value="Znf_CCHC_sf"/>
</dbReference>
<feature type="compositionally biased region" description="Basic residues" evidence="4">
    <location>
        <begin position="737"/>
        <end position="748"/>
    </location>
</feature>
<dbReference type="PROSITE" id="PS50158">
    <property type="entry name" value="ZF_CCHC"/>
    <property type="match status" value="1"/>
</dbReference>
<dbReference type="GO" id="GO:0003676">
    <property type="term" value="F:nucleic acid binding"/>
    <property type="evidence" value="ECO:0007669"/>
    <property type="project" value="InterPro"/>
</dbReference>
<dbReference type="InterPro" id="IPR001878">
    <property type="entry name" value="Znf_CCHC"/>
</dbReference>
<keyword evidence="1" id="KW-0378">Hydrolase</keyword>
<dbReference type="Pfam" id="PF22909">
    <property type="entry name" value="Caulimovir_coat_dom"/>
    <property type="match status" value="1"/>
</dbReference>
<dbReference type="EMBL" id="KI632336">
    <property type="protein sequence ID" value="EYU18267.1"/>
    <property type="molecule type" value="Genomic_DNA"/>
</dbReference>
<feature type="region of interest" description="Disordered" evidence="4">
    <location>
        <begin position="733"/>
        <end position="756"/>
    </location>
</feature>